<accession>D7T0R7</accession>
<dbReference type="PaxDb" id="29760-VIT_11s0065g00960.t01"/>
<keyword evidence="2" id="KW-1185">Reference proteome</keyword>
<reference evidence="2" key="1">
    <citation type="journal article" date="2007" name="Nature">
        <title>The grapevine genome sequence suggests ancestral hexaploidization in major angiosperm phyla.</title>
        <authorList>
            <consortium name="The French-Italian Public Consortium for Grapevine Genome Characterization."/>
            <person name="Jaillon O."/>
            <person name="Aury J.-M."/>
            <person name="Noel B."/>
            <person name="Policriti A."/>
            <person name="Clepet C."/>
            <person name="Casagrande A."/>
            <person name="Choisne N."/>
            <person name="Aubourg S."/>
            <person name="Vitulo N."/>
            <person name="Jubin C."/>
            <person name="Vezzi A."/>
            <person name="Legeai F."/>
            <person name="Hugueney P."/>
            <person name="Dasilva C."/>
            <person name="Horner D."/>
            <person name="Mica E."/>
            <person name="Jublot D."/>
            <person name="Poulain J."/>
            <person name="Bruyere C."/>
            <person name="Billault A."/>
            <person name="Segurens B."/>
            <person name="Gouyvenoux M."/>
            <person name="Ugarte E."/>
            <person name="Cattonaro F."/>
            <person name="Anthouard V."/>
            <person name="Vico V."/>
            <person name="Del Fabbro C."/>
            <person name="Alaux M."/>
            <person name="Di Gaspero G."/>
            <person name="Dumas V."/>
            <person name="Felice N."/>
            <person name="Paillard S."/>
            <person name="Juman I."/>
            <person name="Moroldo M."/>
            <person name="Scalabrin S."/>
            <person name="Canaguier A."/>
            <person name="Le Clainche I."/>
            <person name="Malacrida G."/>
            <person name="Durand E."/>
            <person name="Pesole G."/>
            <person name="Laucou V."/>
            <person name="Chatelet P."/>
            <person name="Merdinoglu D."/>
            <person name="Delledonne M."/>
            <person name="Pezzotti M."/>
            <person name="Lecharny A."/>
            <person name="Scarpelli C."/>
            <person name="Artiguenave F."/>
            <person name="Pe M.E."/>
            <person name="Valle G."/>
            <person name="Morgante M."/>
            <person name="Caboche M."/>
            <person name="Adam-Blondon A.-F."/>
            <person name="Weissenbach J."/>
            <person name="Quetier F."/>
            <person name="Wincker P."/>
        </authorList>
    </citation>
    <scope>NUCLEOTIDE SEQUENCE [LARGE SCALE GENOMIC DNA]</scope>
    <source>
        <strain evidence="2">cv. Pinot noir / PN40024</strain>
    </source>
</reference>
<dbReference type="InParanoid" id="D7T0R7"/>
<sequence>MTHRLGIFDHFQFYHQIFNFSFHHPPISVSYDHLFINSKLDFWEKWHRINIKNISTADSMILSSGIWFKGFFLAF</sequence>
<gene>
    <name evidence="1" type="ordered locus">VIT_11s0065g00960</name>
</gene>
<proteinExistence type="predicted"/>
<evidence type="ECO:0000313" key="2">
    <source>
        <dbReference type="Proteomes" id="UP000009183"/>
    </source>
</evidence>
<dbReference type="HOGENOM" id="CLU_2676120_0_0_1"/>
<evidence type="ECO:0000313" key="1">
    <source>
        <dbReference type="EMBL" id="CBI24096.3"/>
    </source>
</evidence>
<dbReference type="Proteomes" id="UP000009183">
    <property type="component" value="Chromosome 11"/>
</dbReference>
<dbReference type="EMBL" id="FN595502">
    <property type="protein sequence ID" value="CBI24096.3"/>
    <property type="molecule type" value="Genomic_DNA"/>
</dbReference>
<organism evidence="1 2">
    <name type="scientific">Vitis vinifera</name>
    <name type="common">Grape</name>
    <dbReference type="NCBI Taxonomy" id="29760"/>
    <lineage>
        <taxon>Eukaryota</taxon>
        <taxon>Viridiplantae</taxon>
        <taxon>Streptophyta</taxon>
        <taxon>Embryophyta</taxon>
        <taxon>Tracheophyta</taxon>
        <taxon>Spermatophyta</taxon>
        <taxon>Magnoliopsida</taxon>
        <taxon>eudicotyledons</taxon>
        <taxon>Gunneridae</taxon>
        <taxon>Pentapetalae</taxon>
        <taxon>rosids</taxon>
        <taxon>Vitales</taxon>
        <taxon>Vitaceae</taxon>
        <taxon>Viteae</taxon>
        <taxon>Vitis</taxon>
    </lineage>
</organism>
<protein>
    <submittedName>
        <fullName evidence="1">Uncharacterized protein</fullName>
    </submittedName>
</protein>
<dbReference type="AlphaFoldDB" id="D7T0R7"/>
<name>D7T0R7_VITVI</name>